<comment type="caution">
    <text evidence="1">The sequence shown here is derived from an EMBL/GenBank/DDBJ whole genome shotgun (WGS) entry which is preliminary data.</text>
</comment>
<accession>A0ACC4DPM7</accession>
<organism evidence="1 2">
    <name type="scientific">Purpureocillium lilacinum</name>
    <name type="common">Paecilomyces lilacinus</name>
    <dbReference type="NCBI Taxonomy" id="33203"/>
    <lineage>
        <taxon>Eukaryota</taxon>
        <taxon>Fungi</taxon>
        <taxon>Dikarya</taxon>
        <taxon>Ascomycota</taxon>
        <taxon>Pezizomycotina</taxon>
        <taxon>Sordariomycetes</taxon>
        <taxon>Hypocreomycetidae</taxon>
        <taxon>Hypocreales</taxon>
        <taxon>Ophiocordycipitaceae</taxon>
        <taxon>Purpureocillium</taxon>
    </lineage>
</organism>
<keyword evidence="2" id="KW-1185">Reference proteome</keyword>
<protein>
    <submittedName>
        <fullName evidence="1">Uncharacterized protein</fullName>
    </submittedName>
</protein>
<dbReference type="Proteomes" id="UP001638806">
    <property type="component" value="Unassembled WGS sequence"/>
</dbReference>
<proteinExistence type="predicted"/>
<dbReference type="EMBL" id="JBGNUJ010000006">
    <property type="protein sequence ID" value="KAL3958336.1"/>
    <property type="molecule type" value="Genomic_DNA"/>
</dbReference>
<gene>
    <name evidence="1" type="ORF">ACCO45_006498</name>
</gene>
<sequence length="150" mass="15622">MRIKTEIDGEGLDKQWQSRSGRPEVARDSRDREAHPPRPPLRSKTRPNHAVRPDAGSRASASASAAARGTAGGTLVSGRRGIGCVTPPPRCPAATDGPSDKSLSHESSQVESTWARAVAEAAAKPRLPLVLVVVVARSPDALAAAGAVPR</sequence>
<name>A0ACC4DPM7_PURLI</name>
<evidence type="ECO:0000313" key="2">
    <source>
        <dbReference type="Proteomes" id="UP001638806"/>
    </source>
</evidence>
<reference evidence="1" key="1">
    <citation type="submission" date="2024-12" db="EMBL/GenBank/DDBJ databases">
        <title>Comparative genomics and development of molecular markers within Purpureocillium lilacinum and among Purpureocillium species.</title>
        <authorList>
            <person name="Yeh Z.-Y."/>
            <person name="Ni N.-T."/>
            <person name="Lo P.-H."/>
            <person name="Mushyakhwo K."/>
            <person name="Lin C.-F."/>
            <person name="Nai Y.-S."/>
        </authorList>
    </citation>
    <scope>NUCLEOTIDE SEQUENCE</scope>
    <source>
        <strain evidence="1">NCHU-NPUST-175</strain>
    </source>
</reference>
<evidence type="ECO:0000313" key="1">
    <source>
        <dbReference type="EMBL" id="KAL3958336.1"/>
    </source>
</evidence>